<evidence type="ECO:0000313" key="1">
    <source>
        <dbReference type="EMBL" id="CAG8836083.1"/>
    </source>
</evidence>
<name>A0ABN7WMJ0_GIGMA</name>
<dbReference type="EMBL" id="CAJVQB010052810">
    <property type="protein sequence ID" value="CAG8836083.1"/>
    <property type="molecule type" value="Genomic_DNA"/>
</dbReference>
<keyword evidence="2" id="KW-1185">Reference proteome</keyword>
<proteinExistence type="predicted"/>
<sequence>TSYSTTVSNFAKVKSNFTTVKTNFLRVEWNNTKANKADLKECELKIGLSLEVEEYISRL</sequence>
<evidence type="ECO:0000313" key="2">
    <source>
        <dbReference type="Proteomes" id="UP000789901"/>
    </source>
</evidence>
<comment type="caution">
    <text evidence="1">The sequence shown here is derived from an EMBL/GenBank/DDBJ whole genome shotgun (WGS) entry which is preliminary data.</text>
</comment>
<gene>
    <name evidence="1" type="ORF">GMARGA_LOCUS32860</name>
</gene>
<protein>
    <submittedName>
        <fullName evidence="1">13155_t:CDS:1</fullName>
    </submittedName>
</protein>
<organism evidence="1 2">
    <name type="scientific">Gigaspora margarita</name>
    <dbReference type="NCBI Taxonomy" id="4874"/>
    <lineage>
        <taxon>Eukaryota</taxon>
        <taxon>Fungi</taxon>
        <taxon>Fungi incertae sedis</taxon>
        <taxon>Mucoromycota</taxon>
        <taxon>Glomeromycotina</taxon>
        <taxon>Glomeromycetes</taxon>
        <taxon>Diversisporales</taxon>
        <taxon>Gigasporaceae</taxon>
        <taxon>Gigaspora</taxon>
    </lineage>
</organism>
<feature type="non-terminal residue" evidence="1">
    <location>
        <position position="59"/>
    </location>
</feature>
<dbReference type="Proteomes" id="UP000789901">
    <property type="component" value="Unassembled WGS sequence"/>
</dbReference>
<accession>A0ABN7WMJ0</accession>
<reference evidence="1 2" key="1">
    <citation type="submission" date="2021-06" db="EMBL/GenBank/DDBJ databases">
        <authorList>
            <person name="Kallberg Y."/>
            <person name="Tangrot J."/>
            <person name="Rosling A."/>
        </authorList>
    </citation>
    <scope>NUCLEOTIDE SEQUENCE [LARGE SCALE GENOMIC DNA]</scope>
    <source>
        <strain evidence="1 2">120-4 pot B 10/14</strain>
    </source>
</reference>
<feature type="non-terminal residue" evidence="1">
    <location>
        <position position="1"/>
    </location>
</feature>